<keyword evidence="2" id="KW-0479">Metal-binding</keyword>
<evidence type="ECO:0000313" key="6">
    <source>
        <dbReference type="EMBL" id="GAT16209.1"/>
    </source>
</evidence>
<dbReference type="PANTHER" id="PTHR21496:SF23">
    <property type="entry name" value="3-PHENYLPROPIONATE_CINNAMIC ACID DIOXYGENASE FERREDOXIN SUBUNIT"/>
    <property type="match status" value="1"/>
</dbReference>
<keyword evidence="4" id="KW-0411">Iron-sulfur</keyword>
<keyword evidence="6" id="KW-0223">Dioxygenase</keyword>
<dbReference type="GO" id="GO:0051537">
    <property type="term" value="F:2 iron, 2 sulfur cluster binding"/>
    <property type="evidence" value="ECO:0007669"/>
    <property type="project" value="UniProtKB-KW"/>
</dbReference>
<dbReference type="Pfam" id="PF00355">
    <property type="entry name" value="Rieske"/>
    <property type="match status" value="1"/>
</dbReference>
<dbReference type="GO" id="GO:0051213">
    <property type="term" value="F:dioxygenase activity"/>
    <property type="evidence" value="ECO:0007669"/>
    <property type="project" value="UniProtKB-KW"/>
</dbReference>
<dbReference type="InterPro" id="IPR017941">
    <property type="entry name" value="Rieske_2Fe-2S"/>
</dbReference>
<dbReference type="OMA" id="TLECWLH"/>
<dbReference type="AlphaFoldDB" id="A0A117IN26"/>
<dbReference type="CDD" id="cd03528">
    <property type="entry name" value="Rieske_RO_ferredoxin"/>
    <property type="match status" value="1"/>
</dbReference>
<keyword evidence="3" id="KW-0408">Iron</keyword>
<evidence type="ECO:0000259" key="5">
    <source>
        <dbReference type="PROSITE" id="PS51296"/>
    </source>
</evidence>
<reference evidence="6 7" key="1">
    <citation type="journal article" date="2016" name="Genome Announc.">
        <title>Draft Genome Sequences of Five Rapidly Growing Mycobacterium Species, M. thermoresistibile, M. fortuitum subsp. acetamidolyticum, M. canariasense, M. brisbanense, and M. novocastrense.</title>
        <authorList>
            <person name="Katahira K."/>
            <person name="Ogura Y."/>
            <person name="Gotoh Y."/>
            <person name="Hayashi T."/>
        </authorList>
    </citation>
    <scope>NUCLEOTIDE SEQUENCE [LARGE SCALE GENOMIC DNA]</scope>
    <source>
        <strain evidence="6 7">JCM6362</strain>
    </source>
</reference>
<dbReference type="RefSeq" id="WP_003923544.1">
    <property type="nucleotide sequence ID" value="NZ_BCTB01000036.1"/>
</dbReference>
<dbReference type="PANTHER" id="PTHR21496">
    <property type="entry name" value="FERREDOXIN-RELATED"/>
    <property type="match status" value="1"/>
</dbReference>
<dbReference type="GO" id="GO:0016705">
    <property type="term" value="F:oxidoreductase activity, acting on paired donors, with incorporation or reduction of molecular oxygen"/>
    <property type="evidence" value="ECO:0007669"/>
    <property type="project" value="UniProtKB-ARBA"/>
</dbReference>
<feature type="domain" description="Rieske" evidence="5">
    <location>
        <begin position="11"/>
        <end position="107"/>
    </location>
</feature>
<sequence>MSGEHTDTLRWVRAACLDDVPGDEPLGLVVDGIEIALFNDDGRIFALADRCTHGDARLSDGYIEDGCIECPLHQALFDLATGEVRRGPAFEPVRSFEIRIDGDDIIVGL</sequence>
<evidence type="ECO:0000313" key="7">
    <source>
        <dbReference type="Proteomes" id="UP000069654"/>
    </source>
</evidence>
<dbReference type="PROSITE" id="PS51296">
    <property type="entry name" value="RIESKE"/>
    <property type="match status" value="1"/>
</dbReference>
<dbReference type="InterPro" id="IPR036922">
    <property type="entry name" value="Rieske_2Fe-2S_sf"/>
</dbReference>
<dbReference type="GO" id="GO:0004497">
    <property type="term" value="F:monooxygenase activity"/>
    <property type="evidence" value="ECO:0007669"/>
    <property type="project" value="UniProtKB-ARBA"/>
</dbReference>
<gene>
    <name evidence="6" type="ORF">RMCT_3178</name>
</gene>
<keyword evidence="6" id="KW-0560">Oxidoreductase</keyword>
<name>A0A117IN26_MYCTH</name>
<evidence type="ECO:0000256" key="1">
    <source>
        <dbReference type="ARBA" id="ARBA00022714"/>
    </source>
</evidence>
<reference evidence="7" key="2">
    <citation type="submission" date="2016-02" db="EMBL/GenBank/DDBJ databases">
        <title>Draft genome sequence of five rapidly growing Mycobacterium species.</title>
        <authorList>
            <person name="Katahira K."/>
            <person name="Gotou Y."/>
            <person name="Iida K."/>
            <person name="Ogura Y."/>
            <person name="Hayashi T."/>
        </authorList>
    </citation>
    <scope>NUCLEOTIDE SEQUENCE [LARGE SCALE GENOMIC DNA]</scope>
    <source>
        <strain evidence="7">JCM6362</strain>
    </source>
</reference>
<dbReference type="OrthoDB" id="147178at2"/>
<proteinExistence type="predicted"/>
<dbReference type="EMBL" id="BCTB01000036">
    <property type="protein sequence ID" value="GAT16209.1"/>
    <property type="molecule type" value="Genomic_DNA"/>
</dbReference>
<dbReference type="GO" id="GO:0046872">
    <property type="term" value="F:metal ion binding"/>
    <property type="evidence" value="ECO:0007669"/>
    <property type="project" value="UniProtKB-KW"/>
</dbReference>
<dbReference type="Gene3D" id="2.102.10.10">
    <property type="entry name" value="Rieske [2Fe-2S] iron-sulphur domain"/>
    <property type="match status" value="1"/>
</dbReference>
<accession>A0A117IN26</accession>
<comment type="caution">
    <text evidence="6">The sequence shown here is derived from an EMBL/GenBank/DDBJ whole genome shotgun (WGS) entry which is preliminary data.</text>
</comment>
<dbReference type="STRING" id="1797.RMCT_3178"/>
<dbReference type="SUPFAM" id="SSF50022">
    <property type="entry name" value="ISP domain"/>
    <property type="match status" value="1"/>
</dbReference>
<keyword evidence="1" id="KW-0001">2Fe-2S</keyword>
<dbReference type="Proteomes" id="UP000069654">
    <property type="component" value="Unassembled WGS sequence"/>
</dbReference>
<evidence type="ECO:0000256" key="4">
    <source>
        <dbReference type="ARBA" id="ARBA00023014"/>
    </source>
</evidence>
<evidence type="ECO:0000256" key="2">
    <source>
        <dbReference type="ARBA" id="ARBA00022723"/>
    </source>
</evidence>
<evidence type="ECO:0000256" key="3">
    <source>
        <dbReference type="ARBA" id="ARBA00023004"/>
    </source>
</evidence>
<organism evidence="6 7">
    <name type="scientific">Mycolicibacterium thermoresistibile</name>
    <name type="common">Mycobacterium thermoresistibile</name>
    <dbReference type="NCBI Taxonomy" id="1797"/>
    <lineage>
        <taxon>Bacteria</taxon>
        <taxon>Bacillati</taxon>
        <taxon>Actinomycetota</taxon>
        <taxon>Actinomycetes</taxon>
        <taxon>Mycobacteriales</taxon>
        <taxon>Mycobacteriaceae</taxon>
        <taxon>Mycolicibacterium</taxon>
    </lineage>
</organism>
<protein>
    <submittedName>
        <fullName evidence="6">Anthranilate dioxygenase ferredoxin</fullName>
    </submittedName>
</protein>